<evidence type="ECO:0000259" key="3">
    <source>
        <dbReference type="PROSITE" id="PS50110"/>
    </source>
</evidence>
<dbReference type="AlphaFoldDB" id="A0A2H0RER6"/>
<sequence length="134" mass="14546">MADTPAPIKPRIYIIDDDKFLLDMYGLKFTDSGFDVTPMTDASEALVALGKETKIDAILLDIVMPGIDGFAFLEAFKKMPIATQTTVIILSNLGQKEDIEKGLKLGADGYIVKASSTPSEVVEKVKTIMGEHAH</sequence>
<dbReference type="Proteomes" id="UP000228767">
    <property type="component" value="Unassembled WGS sequence"/>
</dbReference>
<dbReference type="SUPFAM" id="SSF52172">
    <property type="entry name" value="CheY-like"/>
    <property type="match status" value="1"/>
</dbReference>
<dbReference type="EMBL" id="PCYI01000015">
    <property type="protein sequence ID" value="PIR44930.1"/>
    <property type="molecule type" value="Genomic_DNA"/>
</dbReference>
<name>A0A2H0RER6_9BACT</name>
<dbReference type="PANTHER" id="PTHR44591:SF3">
    <property type="entry name" value="RESPONSE REGULATORY DOMAIN-CONTAINING PROTEIN"/>
    <property type="match status" value="1"/>
</dbReference>
<dbReference type="PROSITE" id="PS50110">
    <property type="entry name" value="RESPONSE_REGULATORY"/>
    <property type="match status" value="1"/>
</dbReference>
<feature type="modified residue" description="4-aspartylphosphate" evidence="2">
    <location>
        <position position="61"/>
    </location>
</feature>
<dbReference type="InterPro" id="IPR050595">
    <property type="entry name" value="Bact_response_regulator"/>
</dbReference>
<dbReference type="SMART" id="SM00448">
    <property type="entry name" value="REC"/>
    <property type="match status" value="1"/>
</dbReference>
<dbReference type="InterPro" id="IPR011006">
    <property type="entry name" value="CheY-like_superfamily"/>
</dbReference>
<evidence type="ECO:0000256" key="2">
    <source>
        <dbReference type="PROSITE-ProRule" id="PRU00169"/>
    </source>
</evidence>
<dbReference type="Gene3D" id="3.40.50.2300">
    <property type="match status" value="1"/>
</dbReference>
<keyword evidence="1 2" id="KW-0597">Phosphoprotein</keyword>
<gene>
    <name evidence="4" type="ORF">COV10_02155</name>
</gene>
<dbReference type="GO" id="GO:0000160">
    <property type="term" value="P:phosphorelay signal transduction system"/>
    <property type="evidence" value="ECO:0007669"/>
    <property type="project" value="InterPro"/>
</dbReference>
<comment type="caution">
    <text evidence="4">The sequence shown here is derived from an EMBL/GenBank/DDBJ whole genome shotgun (WGS) entry which is preliminary data.</text>
</comment>
<dbReference type="InterPro" id="IPR001789">
    <property type="entry name" value="Sig_transdc_resp-reg_receiver"/>
</dbReference>
<evidence type="ECO:0000313" key="5">
    <source>
        <dbReference type="Proteomes" id="UP000228767"/>
    </source>
</evidence>
<proteinExistence type="predicted"/>
<dbReference type="Pfam" id="PF00072">
    <property type="entry name" value="Response_reg"/>
    <property type="match status" value="1"/>
</dbReference>
<feature type="domain" description="Response regulatory" evidence="3">
    <location>
        <begin position="11"/>
        <end position="128"/>
    </location>
</feature>
<evidence type="ECO:0000313" key="4">
    <source>
        <dbReference type="EMBL" id="PIR44930.1"/>
    </source>
</evidence>
<organism evidence="4 5">
    <name type="scientific">Candidatus Vogelbacteria bacterium CG10_big_fil_rev_8_21_14_0_10_51_16</name>
    <dbReference type="NCBI Taxonomy" id="1975045"/>
    <lineage>
        <taxon>Bacteria</taxon>
        <taxon>Candidatus Vogeliibacteriota</taxon>
    </lineage>
</organism>
<evidence type="ECO:0000256" key="1">
    <source>
        <dbReference type="ARBA" id="ARBA00022553"/>
    </source>
</evidence>
<accession>A0A2H0RER6</accession>
<protein>
    <submittedName>
        <fullName evidence="4">Response regulator</fullName>
    </submittedName>
</protein>
<reference evidence="4 5" key="1">
    <citation type="submission" date="2017-09" db="EMBL/GenBank/DDBJ databases">
        <title>Depth-based differentiation of microbial function through sediment-hosted aquifers and enrichment of novel symbionts in the deep terrestrial subsurface.</title>
        <authorList>
            <person name="Probst A.J."/>
            <person name="Ladd B."/>
            <person name="Jarett J.K."/>
            <person name="Geller-Mcgrath D.E."/>
            <person name="Sieber C.M."/>
            <person name="Emerson J.B."/>
            <person name="Anantharaman K."/>
            <person name="Thomas B.C."/>
            <person name="Malmstrom R."/>
            <person name="Stieglmeier M."/>
            <person name="Klingl A."/>
            <person name="Woyke T."/>
            <person name="Ryan C.M."/>
            <person name="Banfield J.F."/>
        </authorList>
    </citation>
    <scope>NUCLEOTIDE SEQUENCE [LARGE SCALE GENOMIC DNA]</scope>
    <source>
        <strain evidence="4">CG10_big_fil_rev_8_21_14_0_10_51_16</strain>
    </source>
</reference>
<dbReference type="PANTHER" id="PTHR44591">
    <property type="entry name" value="STRESS RESPONSE REGULATOR PROTEIN 1"/>
    <property type="match status" value="1"/>
</dbReference>